<sequence length="58" mass="6971">IEQVTSQMEKREKSIIDVIDNQLFNHINHDILGKLKISELKFRMRRRARIVKQLIRGN</sequence>
<protein>
    <submittedName>
        <fullName evidence="1">Uncharacterized protein</fullName>
    </submittedName>
</protein>
<name>A0A0F9JJP4_9ZZZZ</name>
<reference evidence="1" key="1">
    <citation type="journal article" date="2015" name="Nature">
        <title>Complex archaea that bridge the gap between prokaryotes and eukaryotes.</title>
        <authorList>
            <person name="Spang A."/>
            <person name="Saw J.H."/>
            <person name="Jorgensen S.L."/>
            <person name="Zaremba-Niedzwiedzka K."/>
            <person name="Martijn J."/>
            <person name="Lind A.E."/>
            <person name="van Eijk R."/>
            <person name="Schleper C."/>
            <person name="Guy L."/>
            <person name="Ettema T.J."/>
        </authorList>
    </citation>
    <scope>NUCLEOTIDE SEQUENCE</scope>
</reference>
<gene>
    <name evidence="1" type="ORF">LCGC14_1444310</name>
</gene>
<evidence type="ECO:0000313" key="1">
    <source>
        <dbReference type="EMBL" id="KKM70079.1"/>
    </source>
</evidence>
<accession>A0A0F9JJP4</accession>
<dbReference type="AlphaFoldDB" id="A0A0F9JJP4"/>
<dbReference type="EMBL" id="LAZR01009883">
    <property type="protein sequence ID" value="KKM70079.1"/>
    <property type="molecule type" value="Genomic_DNA"/>
</dbReference>
<proteinExistence type="predicted"/>
<comment type="caution">
    <text evidence="1">The sequence shown here is derived from an EMBL/GenBank/DDBJ whole genome shotgun (WGS) entry which is preliminary data.</text>
</comment>
<feature type="non-terminal residue" evidence="1">
    <location>
        <position position="1"/>
    </location>
</feature>
<organism evidence="1">
    <name type="scientific">marine sediment metagenome</name>
    <dbReference type="NCBI Taxonomy" id="412755"/>
    <lineage>
        <taxon>unclassified sequences</taxon>
        <taxon>metagenomes</taxon>
        <taxon>ecological metagenomes</taxon>
    </lineage>
</organism>